<feature type="domain" description="Cytochrome oxidase subunit II copper A binding" evidence="20">
    <location>
        <begin position="121"/>
        <end position="237"/>
    </location>
</feature>
<reference evidence="22 23" key="1">
    <citation type="submission" date="2020-01" db="EMBL/GenBank/DDBJ databases">
        <authorList>
            <person name="Chen J."/>
            <person name="Zhu S."/>
            <person name="Yang J."/>
        </authorList>
    </citation>
    <scope>NUCLEOTIDE SEQUENCE [LARGE SCALE GENOMIC DNA]</scope>
    <source>
        <strain evidence="22 23">345S023</strain>
    </source>
</reference>
<keyword evidence="14 19" id="KW-0472">Membrane</keyword>
<keyword evidence="13" id="KW-0186">Copper</keyword>
<evidence type="ECO:0000256" key="19">
    <source>
        <dbReference type="SAM" id="Phobius"/>
    </source>
</evidence>
<dbReference type="Proteomes" id="UP000470213">
    <property type="component" value="Unassembled WGS sequence"/>
</dbReference>
<sequence length="339" mass="37223">MNLGIKLRDKAIYIGMLLTVNFPMAYAQSQSAIQPASDQARGISYIWWSMFWVALIVFVAVMILLAWGLWRGKSNNPSQLSYLASRNLVIIAGIAVPLITVICLVGGSLFLGRSLSQQSPDNALEVRVTGWMWWWQIEYLDDNGNTIATTANELHVPVDRPVMLYLESGDVIHSFWVPQLHGKTDLIPGRTNTSWFQVDGPGAFRGQCAEFCGLQHALMGFLVVSEPKAKFDAWLANQQAPAPSPSDSKTLAGQQVFFESGCQQCHTIRGTEARGTAGPDLTHLASRQSIASVTRKNSRAHLGGWVADPNGIKPGAKMPMAQLSPKQLSNLLDYLQSLQ</sequence>
<dbReference type="PRINTS" id="PR01166">
    <property type="entry name" value="CYCOXIDASEII"/>
</dbReference>
<evidence type="ECO:0000256" key="6">
    <source>
        <dbReference type="ARBA" id="ARBA00022660"/>
    </source>
</evidence>
<evidence type="ECO:0000313" key="22">
    <source>
        <dbReference type="EMBL" id="NDV90073.1"/>
    </source>
</evidence>
<keyword evidence="7 19" id="KW-0812">Transmembrane</keyword>
<keyword evidence="4" id="KW-0813">Transport</keyword>
<dbReference type="SUPFAM" id="SSF46626">
    <property type="entry name" value="Cytochrome c"/>
    <property type="match status" value="1"/>
</dbReference>
<keyword evidence="8 18" id="KW-0479">Metal-binding</keyword>
<evidence type="ECO:0000256" key="10">
    <source>
        <dbReference type="ARBA" id="ARBA00022982"/>
    </source>
</evidence>
<dbReference type="GO" id="GO:0005507">
    <property type="term" value="F:copper ion binding"/>
    <property type="evidence" value="ECO:0007669"/>
    <property type="project" value="InterPro"/>
</dbReference>
<dbReference type="InterPro" id="IPR036257">
    <property type="entry name" value="Cyt_c_oxidase_su2_TM_sf"/>
</dbReference>
<evidence type="ECO:0000256" key="9">
    <source>
        <dbReference type="ARBA" id="ARBA00022967"/>
    </source>
</evidence>
<evidence type="ECO:0000256" key="14">
    <source>
        <dbReference type="ARBA" id="ARBA00023136"/>
    </source>
</evidence>
<feature type="domain" description="Cytochrome c" evidence="21">
    <location>
        <begin position="248"/>
        <end position="339"/>
    </location>
</feature>
<keyword evidence="9" id="KW-1278">Translocase</keyword>
<proteinExistence type="inferred from homology"/>
<comment type="similarity">
    <text evidence="2">Belongs to the cytochrome c oxidase subunit 2 family.</text>
</comment>
<dbReference type="CDD" id="cd04213">
    <property type="entry name" value="CuRO_CcO_Caa3_II"/>
    <property type="match status" value="1"/>
</dbReference>
<dbReference type="Gene3D" id="1.10.287.90">
    <property type="match status" value="1"/>
</dbReference>
<dbReference type="Pfam" id="PF00034">
    <property type="entry name" value="Cytochrom_C"/>
    <property type="match status" value="1"/>
</dbReference>
<dbReference type="GO" id="GO:0016491">
    <property type="term" value="F:oxidoreductase activity"/>
    <property type="evidence" value="ECO:0007669"/>
    <property type="project" value="UniProtKB-KW"/>
</dbReference>
<feature type="transmembrane region" description="Helical" evidence="19">
    <location>
        <begin position="45"/>
        <end position="67"/>
    </location>
</feature>
<keyword evidence="6" id="KW-0679">Respiratory chain</keyword>
<evidence type="ECO:0000256" key="11">
    <source>
        <dbReference type="ARBA" id="ARBA00022989"/>
    </source>
</evidence>
<evidence type="ECO:0000256" key="18">
    <source>
        <dbReference type="PROSITE-ProRule" id="PRU00433"/>
    </source>
</evidence>
<evidence type="ECO:0000256" key="16">
    <source>
        <dbReference type="ARBA" id="ARBA00031399"/>
    </source>
</evidence>
<keyword evidence="23" id="KW-1185">Reference proteome</keyword>
<dbReference type="InterPro" id="IPR001505">
    <property type="entry name" value="Copper_CuA"/>
</dbReference>
<accession>A0A7X5LIT1</accession>
<comment type="function">
    <text evidence="15">Subunits I and II form the functional core of the enzyme complex. Electrons originating in cytochrome c are transferred via heme a and Cu(A) to the binuclear center formed by heme a3 and Cu(B).</text>
</comment>
<dbReference type="PANTHER" id="PTHR22888:SF9">
    <property type="entry name" value="CYTOCHROME C OXIDASE SUBUNIT 2"/>
    <property type="match status" value="1"/>
</dbReference>
<dbReference type="Gene3D" id="2.60.40.420">
    <property type="entry name" value="Cupredoxins - blue copper proteins"/>
    <property type="match status" value="1"/>
</dbReference>
<dbReference type="NCBIfam" id="TIGR02866">
    <property type="entry name" value="CoxB"/>
    <property type="match status" value="1"/>
</dbReference>
<dbReference type="PANTHER" id="PTHR22888">
    <property type="entry name" value="CYTOCHROME C OXIDASE, SUBUNIT II"/>
    <property type="match status" value="1"/>
</dbReference>
<evidence type="ECO:0000256" key="2">
    <source>
        <dbReference type="ARBA" id="ARBA00007866"/>
    </source>
</evidence>
<evidence type="ECO:0000256" key="17">
    <source>
        <dbReference type="ARBA" id="ARBA00047816"/>
    </source>
</evidence>
<dbReference type="GO" id="GO:0020037">
    <property type="term" value="F:heme binding"/>
    <property type="evidence" value="ECO:0007669"/>
    <property type="project" value="InterPro"/>
</dbReference>
<evidence type="ECO:0000259" key="21">
    <source>
        <dbReference type="PROSITE" id="PS51007"/>
    </source>
</evidence>
<dbReference type="InterPro" id="IPR034236">
    <property type="entry name" value="CuRO_CcO_Caa3_II"/>
</dbReference>
<dbReference type="GO" id="GO:0004129">
    <property type="term" value="F:cytochrome-c oxidase activity"/>
    <property type="evidence" value="ECO:0007669"/>
    <property type="project" value="UniProtKB-EC"/>
</dbReference>
<keyword evidence="12 18" id="KW-0408">Iron</keyword>
<feature type="transmembrane region" description="Helical" evidence="19">
    <location>
        <begin position="12"/>
        <end position="33"/>
    </location>
</feature>
<dbReference type="InterPro" id="IPR008972">
    <property type="entry name" value="Cupredoxin"/>
</dbReference>
<dbReference type="InterPro" id="IPR009056">
    <property type="entry name" value="Cyt_c-like_dom"/>
</dbReference>
<evidence type="ECO:0000313" key="23">
    <source>
        <dbReference type="Proteomes" id="UP000470213"/>
    </source>
</evidence>
<dbReference type="InterPro" id="IPR045187">
    <property type="entry name" value="CcO_II"/>
</dbReference>
<evidence type="ECO:0000256" key="12">
    <source>
        <dbReference type="ARBA" id="ARBA00023004"/>
    </source>
</evidence>
<gene>
    <name evidence="22" type="primary">coxB</name>
    <name evidence="22" type="ORF">GTH32_02550</name>
</gene>
<dbReference type="InterPro" id="IPR036909">
    <property type="entry name" value="Cyt_c-like_dom_sf"/>
</dbReference>
<dbReference type="PROSITE" id="PS51007">
    <property type="entry name" value="CYTC"/>
    <property type="match status" value="1"/>
</dbReference>
<evidence type="ECO:0000256" key="7">
    <source>
        <dbReference type="ARBA" id="ARBA00022692"/>
    </source>
</evidence>
<keyword evidence="10" id="KW-0249">Electron transport</keyword>
<evidence type="ECO:0000259" key="20">
    <source>
        <dbReference type="PROSITE" id="PS50857"/>
    </source>
</evidence>
<evidence type="ECO:0000256" key="4">
    <source>
        <dbReference type="ARBA" id="ARBA00022448"/>
    </source>
</evidence>
<evidence type="ECO:0000256" key="1">
    <source>
        <dbReference type="ARBA" id="ARBA00004141"/>
    </source>
</evidence>
<name>A0A7X5LIT1_9ALTE</name>
<keyword evidence="11 19" id="KW-1133">Transmembrane helix</keyword>
<comment type="caution">
    <text evidence="22">The sequence shown here is derived from an EMBL/GenBank/DDBJ whole genome shotgun (WGS) entry which is preliminary data.</text>
</comment>
<keyword evidence="5 18" id="KW-0349">Heme</keyword>
<dbReference type="AlphaFoldDB" id="A0A7X5LIT1"/>
<feature type="transmembrane region" description="Helical" evidence="19">
    <location>
        <begin position="88"/>
        <end position="111"/>
    </location>
</feature>
<dbReference type="PROSITE" id="PS50857">
    <property type="entry name" value="COX2_CUA"/>
    <property type="match status" value="1"/>
</dbReference>
<evidence type="ECO:0000256" key="8">
    <source>
        <dbReference type="ARBA" id="ARBA00022723"/>
    </source>
</evidence>
<dbReference type="Pfam" id="PF00116">
    <property type="entry name" value="COX2"/>
    <property type="match status" value="1"/>
</dbReference>
<evidence type="ECO:0000256" key="13">
    <source>
        <dbReference type="ARBA" id="ARBA00023008"/>
    </source>
</evidence>
<dbReference type="InterPro" id="IPR002429">
    <property type="entry name" value="CcO_II-like_C"/>
</dbReference>
<dbReference type="InterPro" id="IPR014222">
    <property type="entry name" value="Cyt_c_oxidase_su2"/>
</dbReference>
<organism evidence="22 23">
    <name type="scientific">Alteromonas profundi</name>
    <dbReference type="NCBI Taxonomy" id="2696062"/>
    <lineage>
        <taxon>Bacteria</taxon>
        <taxon>Pseudomonadati</taxon>
        <taxon>Pseudomonadota</taxon>
        <taxon>Gammaproteobacteria</taxon>
        <taxon>Alteromonadales</taxon>
        <taxon>Alteromonadaceae</taxon>
        <taxon>Alteromonas/Salinimonas group</taxon>
        <taxon>Alteromonas</taxon>
    </lineage>
</organism>
<dbReference type="EMBL" id="JAAAWN010000002">
    <property type="protein sequence ID" value="NDV90073.1"/>
    <property type="molecule type" value="Genomic_DNA"/>
</dbReference>
<dbReference type="SUPFAM" id="SSF49503">
    <property type="entry name" value="Cupredoxins"/>
    <property type="match status" value="1"/>
</dbReference>
<dbReference type="SUPFAM" id="SSF81464">
    <property type="entry name" value="Cytochrome c oxidase subunit II-like, transmembrane region"/>
    <property type="match status" value="1"/>
</dbReference>
<comment type="catalytic activity">
    <reaction evidence="17">
        <text>4 Fe(II)-[cytochrome c] + O2 + 8 H(+)(in) = 4 Fe(III)-[cytochrome c] + 2 H2O + 4 H(+)(out)</text>
        <dbReference type="Rhea" id="RHEA:11436"/>
        <dbReference type="Rhea" id="RHEA-COMP:10350"/>
        <dbReference type="Rhea" id="RHEA-COMP:14399"/>
        <dbReference type="ChEBI" id="CHEBI:15377"/>
        <dbReference type="ChEBI" id="CHEBI:15378"/>
        <dbReference type="ChEBI" id="CHEBI:15379"/>
        <dbReference type="ChEBI" id="CHEBI:29033"/>
        <dbReference type="ChEBI" id="CHEBI:29034"/>
        <dbReference type="EC" id="7.1.1.9"/>
    </reaction>
</comment>
<evidence type="ECO:0000256" key="5">
    <source>
        <dbReference type="ARBA" id="ARBA00022617"/>
    </source>
</evidence>
<dbReference type="GO" id="GO:0016020">
    <property type="term" value="C:membrane"/>
    <property type="evidence" value="ECO:0007669"/>
    <property type="project" value="UniProtKB-SubCell"/>
</dbReference>
<dbReference type="EC" id="7.1.1.9" evidence="3"/>
<keyword evidence="22" id="KW-0560">Oxidoreductase</keyword>
<comment type="subcellular location">
    <subcellularLocation>
        <location evidence="1">Membrane</location>
        <topology evidence="1">Multi-pass membrane protein</topology>
    </subcellularLocation>
</comment>
<dbReference type="RefSeq" id="WP_163083658.1">
    <property type="nucleotide sequence ID" value="NZ_JAAAWN010000002.1"/>
</dbReference>
<dbReference type="PROSITE" id="PS00078">
    <property type="entry name" value="COX2"/>
    <property type="match status" value="1"/>
</dbReference>
<evidence type="ECO:0000256" key="15">
    <source>
        <dbReference type="ARBA" id="ARBA00024688"/>
    </source>
</evidence>
<dbReference type="GO" id="GO:0042773">
    <property type="term" value="P:ATP synthesis coupled electron transport"/>
    <property type="evidence" value="ECO:0007669"/>
    <property type="project" value="TreeGrafter"/>
</dbReference>
<protein>
    <recommendedName>
        <fullName evidence="3">cytochrome-c oxidase</fullName>
        <ecNumber evidence="3">7.1.1.9</ecNumber>
    </recommendedName>
    <alternativeName>
        <fullName evidence="16">Cytochrome aa3 subunit 2</fullName>
    </alternativeName>
</protein>
<evidence type="ECO:0000256" key="3">
    <source>
        <dbReference type="ARBA" id="ARBA00012949"/>
    </source>
</evidence>